<evidence type="ECO:0000256" key="1">
    <source>
        <dbReference type="ARBA" id="ARBA00004141"/>
    </source>
</evidence>
<evidence type="ECO:0000256" key="10">
    <source>
        <dbReference type="ARBA" id="ARBA00023136"/>
    </source>
</evidence>
<evidence type="ECO:0000256" key="13">
    <source>
        <dbReference type="SAM" id="Phobius"/>
    </source>
</evidence>
<dbReference type="PROSITE" id="PS00941">
    <property type="entry name" value="CARBOXYLESTERASE_B_2"/>
    <property type="match status" value="1"/>
</dbReference>
<dbReference type="InterPro" id="IPR032710">
    <property type="entry name" value="NTF2-like_dom_sf"/>
</dbReference>
<comment type="similarity">
    <text evidence="2">Belongs to the type-B carboxylesterase/lipase family.</text>
</comment>
<keyword evidence="5" id="KW-0378">Hydrolase</keyword>
<evidence type="ECO:0000256" key="11">
    <source>
        <dbReference type="ARBA" id="ARBA00023163"/>
    </source>
</evidence>
<keyword evidence="10 13" id="KW-0472">Membrane</keyword>
<dbReference type="Pfam" id="PF00172">
    <property type="entry name" value="Zn_clus"/>
    <property type="match status" value="1"/>
</dbReference>
<evidence type="ECO:0000313" key="16">
    <source>
        <dbReference type="EMBL" id="GAD92928.1"/>
    </source>
</evidence>
<dbReference type="SUPFAM" id="SSF57701">
    <property type="entry name" value="Zn2/Cys6 DNA-binding domain"/>
    <property type="match status" value="1"/>
</dbReference>
<dbReference type="InterPro" id="IPR036864">
    <property type="entry name" value="Zn2-C6_fun-type_DNA-bd_sf"/>
</dbReference>
<evidence type="ECO:0000256" key="8">
    <source>
        <dbReference type="ARBA" id="ARBA00023015"/>
    </source>
</evidence>
<dbReference type="OrthoDB" id="408631at2759"/>
<dbReference type="GO" id="GO:0000981">
    <property type="term" value="F:DNA-binding transcription factor activity, RNA polymerase II-specific"/>
    <property type="evidence" value="ECO:0007669"/>
    <property type="project" value="InterPro"/>
</dbReference>
<dbReference type="Gene3D" id="3.40.50.1820">
    <property type="entry name" value="alpha/beta hydrolase"/>
    <property type="match status" value="1"/>
</dbReference>
<dbReference type="PANTHER" id="PTHR36206:SF4">
    <property type="entry name" value="HYPOTHETICAL CONSERVED PROTEIN (EUROFUNG)-RELATED"/>
    <property type="match status" value="1"/>
</dbReference>
<dbReference type="InterPro" id="IPR019826">
    <property type="entry name" value="Carboxylesterase_B_AS"/>
</dbReference>
<dbReference type="Proteomes" id="UP000018001">
    <property type="component" value="Unassembled WGS sequence"/>
</dbReference>
<dbReference type="InterPro" id="IPR006603">
    <property type="entry name" value="PQ-loop_rpt"/>
</dbReference>
<dbReference type="InterPro" id="IPR002018">
    <property type="entry name" value="CarbesteraseB"/>
</dbReference>
<keyword evidence="11" id="KW-0804">Transcription</keyword>
<dbReference type="InterPro" id="IPR029058">
    <property type="entry name" value="AB_hydrolase_fold"/>
</dbReference>
<dbReference type="Gene3D" id="3.10.450.50">
    <property type="match status" value="1"/>
</dbReference>
<feature type="transmembrane region" description="Helical" evidence="13">
    <location>
        <begin position="1487"/>
        <end position="1508"/>
    </location>
</feature>
<dbReference type="GO" id="GO:0016020">
    <property type="term" value="C:membrane"/>
    <property type="evidence" value="ECO:0007669"/>
    <property type="project" value="UniProtKB-SubCell"/>
</dbReference>
<evidence type="ECO:0000259" key="14">
    <source>
        <dbReference type="Pfam" id="PF00135"/>
    </source>
</evidence>
<feature type="transmembrane region" description="Helical" evidence="13">
    <location>
        <begin position="1458"/>
        <end position="1480"/>
    </location>
</feature>
<keyword evidence="8" id="KW-0805">Transcription regulation</keyword>
<dbReference type="PROSITE" id="PS00122">
    <property type="entry name" value="CARBOXYLESTERASE_B_1"/>
    <property type="match status" value="1"/>
</dbReference>
<evidence type="ECO:0000256" key="2">
    <source>
        <dbReference type="ARBA" id="ARBA00005964"/>
    </source>
</evidence>
<dbReference type="eggNOG" id="KOG4389">
    <property type="taxonomic scope" value="Eukaryota"/>
</dbReference>
<dbReference type="GO" id="GO:0008270">
    <property type="term" value="F:zinc ion binding"/>
    <property type="evidence" value="ECO:0007669"/>
    <property type="project" value="InterPro"/>
</dbReference>
<feature type="domain" description="Carboxylesterase type B" evidence="14">
    <location>
        <begin position="419"/>
        <end position="926"/>
    </location>
</feature>
<dbReference type="InterPro" id="IPR052360">
    <property type="entry name" value="Transcr_Regulatory_Proteins"/>
</dbReference>
<name>V5FM31_BYSSN</name>
<keyword evidence="9" id="KW-0238">DNA-binding</keyword>
<organism evidence="16 17">
    <name type="scientific">Byssochlamys spectabilis (strain No. 5 / NBRC 109023)</name>
    <name type="common">Paecilomyces variotii</name>
    <dbReference type="NCBI Taxonomy" id="1356009"/>
    <lineage>
        <taxon>Eukaryota</taxon>
        <taxon>Fungi</taxon>
        <taxon>Dikarya</taxon>
        <taxon>Ascomycota</taxon>
        <taxon>Pezizomycotina</taxon>
        <taxon>Eurotiomycetes</taxon>
        <taxon>Eurotiomycetidae</taxon>
        <taxon>Eurotiales</taxon>
        <taxon>Thermoascaceae</taxon>
        <taxon>Paecilomyces</taxon>
    </lineage>
</organism>
<keyword evidence="4" id="KW-0479">Metal-binding</keyword>
<accession>V5FM31</accession>
<dbReference type="SUPFAM" id="SSF53474">
    <property type="entry name" value="alpha/beta-Hydrolases"/>
    <property type="match status" value="1"/>
</dbReference>
<feature type="transmembrane region" description="Helical" evidence="13">
    <location>
        <begin position="1520"/>
        <end position="1542"/>
    </location>
</feature>
<dbReference type="Pfam" id="PF04193">
    <property type="entry name" value="PQ-loop"/>
    <property type="match status" value="1"/>
</dbReference>
<dbReference type="PANTHER" id="PTHR36206">
    <property type="entry name" value="ASPERCRYPTIN BIOSYNTHESIS CLUSTER-SPECIFIC TRANSCRIPTION REGULATOR ATNN-RELATED"/>
    <property type="match status" value="1"/>
</dbReference>
<evidence type="ECO:0000259" key="15">
    <source>
        <dbReference type="Pfam" id="PF00172"/>
    </source>
</evidence>
<proteinExistence type="inferred from homology"/>
<keyword evidence="3 13" id="KW-0812">Transmembrane</keyword>
<comment type="caution">
    <text evidence="16">The sequence shown here is derived from an EMBL/GenBank/DDBJ whole genome shotgun (WGS) entry which is preliminary data.</text>
</comment>
<dbReference type="HOGENOM" id="CLU_245207_0_0_1"/>
<comment type="subcellular location">
    <subcellularLocation>
        <location evidence="1">Membrane</location>
        <topology evidence="1">Multi-pass membrane protein</topology>
    </subcellularLocation>
</comment>
<dbReference type="InterPro" id="IPR001138">
    <property type="entry name" value="Zn2Cys6_DnaBD"/>
</dbReference>
<evidence type="ECO:0000256" key="12">
    <source>
        <dbReference type="ARBA" id="ARBA00023242"/>
    </source>
</evidence>
<dbReference type="GO" id="GO:0003677">
    <property type="term" value="F:DNA binding"/>
    <property type="evidence" value="ECO:0007669"/>
    <property type="project" value="UniProtKB-KW"/>
</dbReference>
<dbReference type="InParanoid" id="V5FM31"/>
<keyword evidence="12" id="KW-0539">Nucleus</keyword>
<sequence>MDEDTVPLPSAPRVVLAPNVILQPPLSRCGHGPGLIIVMPASYAAYGKNNETLDPEPVQKWAEEGYAVVEIAFDIAWSGDSTAVDAVLKNALDGLHALDKCDDKEKFGILVYGSKNDYAPVFNDALEAALSTHKEIIAAVLYDNWTIHAAKGTMFHLTGKDVVKPTSDAASKFYLYPEVSSSGFIYPGHVDFKMSSAGIAHTRTLTFLKRYLDGPHFDLEQIWEEHTYYEFAERSVAKTMGTMVQEPYVNHIPTITGGIGRDSLTEFYRNHFVFNNPDDTKLELISRTVGVDRVVDEFVASLTHDKQIDWMVPGIPPTGKQLRIPFTSVVNIRGDRLYHEHISWDQATVLVQLGLMPEYLPFPYPLPDGKLPAAGKRFEIRVPAAGAETAAKLEDGHAVPSNDMLRFAVREVDFPIPQGLYNFSNIRYAAPPLGDLRFRAPVPPEVDRSEVQEGTIGRVCPQAMPLWATKIAPNFVETQLLGLPYTGPYNINSSSHPTGPQDPRTTEDCLFLDVVVPQKVFEESQNGPTSPGVPVLVWIYGGGYTTGDKSEYDPSGLIHRSMEGGKDGIVYVALNYRLGAFGFLGGYSMERDGTPNAGLLDQRLAINWVQKYIRLFGGDPEDITIMGESAGGGSVMHQITAYGGNEGVAFQKAISQSPGFLPVTNQSVQEATLQQFLGIANVSTLEEARKLPSEKLIAANLYQVCVKSPYGSFTYGPVVDGTFAPALPGQLLQDGQFAKNVKVMVGHNGDEGLDFTPPASLKEGGFEAYMKQELPDISPSVLNEVTEVLYPPIYNGTYGYTTSVQRLSLAISDLVFQCSTDYLNRAYNNQTYAYWFTILPALHGQDLSYTFFNGSNTFSGATADVNTTVAIAMQQYITSFVQTGVPKSSIGPGFNEHGEDSNIMDFSDFGISETFDNTDNPRCRFWQGAPYAIRRVKCDETKPECLRCKKSGWKCEANDSQSQRQQALFKRKRAFDQQITISSDHHIILRPGTREERLYVELFCDEVTHSVSGLFTSDLWEYLLPQLSHSEPAVRHAMAAVAAVHQRFVQNGRQDRSAMDDPFVLQQYNKAIQQLVDNRSSSGRNQDITLVTCCLFICLEILRGNNPEALNHLESGLKILCGQAKTRASDSKNKPISNRTEVEEDLSYLFSRLNIQMSLWSRPLAPFEPGDVIDSKDLVQRFVMFSTIEEARHALNNLMGKALGFVRSVQHKSGGLQENTMAKKEAHRRAFEDWLIAFKNMMNQPLKYIKTLDPRGPLILRIHHRVAIIWLETCPFDDAMIFDDYWDDFEEVVSFASEVIACNSKDNDASNKFCLDMEIFAPVYYTAINCRHPLLRRRAIEILSTYHRQECLWEPREKTKVAELVLRIEEARLISLPVEQRIPEIFINYRRQDTEGLQPSMMLLWAAAGVPLGVYNIVEDFNVALKIQPQILTTLSLTTWAQCLYYGKKYSVLRCTSAVLPLLIVLGGIEVALVFGLWAARDHGLRWPIIFMAVLSAAFLAAGVLTHYWDIYVHRTVRGISFIFVGIDAAGDLFSLISVSTLREAKGQFTRTGYFASNAFLDFCVQNSIWDRRHNEEK</sequence>
<evidence type="ECO:0008006" key="18">
    <source>
        <dbReference type="Google" id="ProtNLM"/>
    </source>
</evidence>
<dbReference type="CDD" id="cd00067">
    <property type="entry name" value="GAL4"/>
    <property type="match status" value="1"/>
</dbReference>
<protein>
    <recommendedName>
        <fullName evidence="18">Carboxylesterase type B domain-containing protein</fullName>
    </recommendedName>
</protein>
<dbReference type="SUPFAM" id="SSF54427">
    <property type="entry name" value="NTF2-like"/>
    <property type="match status" value="1"/>
</dbReference>
<keyword evidence="17" id="KW-1185">Reference proteome</keyword>
<dbReference type="Gene3D" id="4.10.240.10">
    <property type="entry name" value="Zn(2)-C6 fungal-type DNA-binding domain"/>
    <property type="match status" value="1"/>
</dbReference>
<keyword evidence="7 13" id="KW-1133">Transmembrane helix</keyword>
<dbReference type="ESTHER" id="byssn-v5fm31.2">
    <property type="family name" value="Fungal_carboxylesterase_lipase"/>
</dbReference>
<evidence type="ECO:0000256" key="7">
    <source>
        <dbReference type="ARBA" id="ARBA00022989"/>
    </source>
</evidence>
<evidence type="ECO:0000256" key="6">
    <source>
        <dbReference type="ARBA" id="ARBA00022833"/>
    </source>
</evidence>
<dbReference type="InterPro" id="IPR021858">
    <property type="entry name" value="Fun_TF"/>
</dbReference>
<keyword evidence="6" id="KW-0862">Zinc</keyword>
<dbReference type="Gene3D" id="1.20.1280.290">
    <property type="match status" value="1"/>
</dbReference>
<feature type="domain" description="Zn(2)-C6 fungal-type" evidence="15">
    <location>
        <begin position="934"/>
        <end position="964"/>
    </location>
</feature>
<gene>
    <name evidence="16" type="ORF">PVAR5_1527</name>
</gene>
<evidence type="ECO:0000256" key="5">
    <source>
        <dbReference type="ARBA" id="ARBA00022801"/>
    </source>
</evidence>
<dbReference type="Pfam" id="PF11951">
    <property type="entry name" value="Fungal_trans_2"/>
    <property type="match status" value="1"/>
</dbReference>
<dbReference type="EMBL" id="BAUL01000041">
    <property type="protein sequence ID" value="GAD92928.1"/>
    <property type="molecule type" value="Genomic_DNA"/>
</dbReference>
<evidence type="ECO:0000256" key="3">
    <source>
        <dbReference type="ARBA" id="ARBA00022692"/>
    </source>
</evidence>
<reference evidence="17" key="1">
    <citation type="journal article" date="2014" name="Genome Announc.">
        <title>Draft genome sequence of the formaldehyde-resistant fungus Byssochlamys spectabilis No. 5 (anamorph Paecilomyces variotii No. 5) (NBRC109023).</title>
        <authorList>
            <person name="Oka T."/>
            <person name="Ekino K."/>
            <person name="Fukuda K."/>
            <person name="Nomura Y."/>
        </authorList>
    </citation>
    <scope>NUCLEOTIDE SEQUENCE [LARGE SCALE GENOMIC DNA]</scope>
    <source>
        <strain evidence="17">No. 5 / NBRC 109023</strain>
    </source>
</reference>
<evidence type="ECO:0000313" key="17">
    <source>
        <dbReference type="Proteomes" id="UP000018001"/>
    </source>
</evidence>
<evidence type="ECO:0000256" key="9">
    <source>
        <dbReference type="ARBA" id="ARBA00023125"/>
    </source>
</evidence>
<dbReference type="InterPro" id="IPR019819">
    <property type="entry name" value="Carboxylesterase_B_CS"/>
</dbReference>
<dbReference type="eggNOG" id="KOG2913">
    <property type="taxonomic scope" value="Eukaryota"/>
</dbReference>
<dbReference type="GO" id="GO:0016787">
    <property type="term" value="F:hydrolase activity"/>
    <property type="evidence" value="ECO:0007669"/>
    <property type="project" value="UniProtKB-KW"/>
</dbReference>
<dbReference type="Pfam" id="PF00135">
    <property type="entry name" value="COesterase"/>
    <property type="match status" value="1"/>
</dbReference>
<evidence type="ECO:0000256" key="4">
    <source>
        <dbReference type="ARBA" id="ARBA00022723"/>
    </source>
</evidence>